<accession>A0AA43QT12</accession>
<sequence length="112" mass="13045">MKAGKYARYIWFALRHWRGDDPETFFGDLGEWAEQLGPSFKRQQTPEESGALPDQVTADKPFNIAGLRHEFWKDFWYLLQHDDAFRVEIRSAFKDNGPIGSLLSEDTYNACQ</sequence>
<evidence type="ECO:0000313" key="2">
    <source>
        <dbReference type="Proteomes" id="UP001161017"/>
    </source>
</evidence>
<dbReference type="EMBL" id="JAPUFD010000017">
    <property type="protein sequence ID" value="MDI1492103.1"/>
    <property type="molecule type" value="Genomic_DNA"/>
</dbReference>
<evidence type="ECO:0000313" key="1">
    <source>
        <dbReference type="EMBL" id="MDI1492103.1"/>
    </source>
</evidence>
<protein>
    <submittedName>
        <fullName evidence="1">Uncharacterized protein</fullName>
    </submittedName>
</protein>
<gene>
    <name evidence="1" type="ORF">OHK93_003315</name>
</gene>
<keyword evidence="2" id="KW-1185">Reference proteome</keyword>
<proteinExistence type="predicted"/>
<name>A0AA43QT12_9LECA</name>
<dbReference type="Proteomes" id="UP001161017">
    <property type="component" value="Unassembled WGS sequence"/>
</dbReference>
<organism evidence="1 2">
    <name type="scientific">Ramalina farinacea</name>
    <dbReference type="NCBI Taxonomy" id="258253"/>
    <lineage>
        <taxon>Eukaryota</taxon>
        <taxon>Fungi</taxon>
        <taxon>Dikarya</taxon>
        <taxon>Ascomycota</taxon>
        <taxon>Pezizomycotina</taxon>
        <taxon>Lecanoromycetes</taxon>
        <taxon>OSLEUM clade</taxon>
        <taxon>Lecanoromycetidae</taxon>
        <taxon>Lecanorales</taxon>
        <taxon>Lecanorineae</taxon>
        <taxon>Ramalinaceae</taxon>
        <taxon>Ramalina</taxon>
    </lineage>
</organism>
<reference evidence="1" key="1">
    <citation type="journal article" date="2023" name="Genome Biol. Evol.">
        <title>First Whole Genome Sequence and Flow Cytometry Genome Size Data for the Lichen-Forming Fungus Ramalina farinacea (Ascomycota).</title>
        <authorList>
            <person name="Llewellyn T."/>
            <person name="Mian S."/>
            <person name="Hill R."/>
            <person name="Leitch I.J."/>
            <person name="Gaya E."/>
        </authorList>
    </citation>
    <scope>NUCLEOTIDE SEQUENCE</scope>
    <source>
        <strain evidence="1">LIQ254RAFAR</strain>
    </source>
</reference>
<comment type="caution">
    <text evidence="1">The sequence shown here is derived from an EMBL/GenBank/DDBJ whole genome shotgun (WGS) entry which is preliminary data.</text>
</comment>
<dbReference type="AlphaFoldDB" id="A0AA43QT12"/>